<keyword evidence="1" id="KW-0732">Signal</keyword>
<dbReference type="AlphaFoldDB" id="A0A811KR62"/>
<proteinExistence type="predicted"/>
<keyword evidence="3" id="KW-1185">Reference proteome</keyword>
<organism evidence="2 3">
    <name type="scientific">Bursaphelenchus okinawaensis</name>
    <dbReference type="NCBI Taxonomy" id="465554"/>
    <lineage>
        <taxon>Eukaryota</taxon>
        <taxon>Metazoa</taxon>
        <taxon>Ecdysozoa</taxon>
        <taxon>Nematoda</taxon>
        <taxon>Chromadorea</taxon>
        <taxon>Rhabditida</taxon>
        <taxon>Tylenchina</taxon>
        <taxon>Tylenchomorpha</taxon>
        <taxon>Aphelenchoidea</taxon>
        <taxon>Aphelenchoididae</taxon>
        <taxon>Bursaphelenchus</taxon>
    </lineage>
</organism>
<feature type="signal peptide" evidence="1">
    <location>
        <begin position="1"/>
        <end position="20"/>
    </location>
</feature>
<gene>
    <name evidence="2" type="ORF">BOKJ2_LOCUS7389</name>
</gene>
<feature type="chain" id="PRO_5036221129" evidence="1">
    <location>
        <begin position="21"/>
        <end position="104"/>
    </location>
</feature>
<accession>A0A811KR62</accession>
<sequence>MQKFTIVFLLFVAAVTGSHTACDTAHTAVLIIFLRLNQFDRDSTLKEAIEDLHKDIANPQTSIDDKMCYQSIQRAYQAQIGLKQHTPFKCEEAACKYIIDINMP</sequence>
<dbReference type="EMBL" id="CAJFCW020000004">
    <property type="protein sequence ID" value="CAG9109518.1"/>
    <property type="molecule type" value="Genomic_DNA"/>
</dbReference>
<evidence type="ECO:0000256" key="1">
    <source>
        <dbReference type="SAM" id="SignalP"/>
    </source>
</evidence>
<reference evidence="2" key="1">
    <citation type="submission" date="2020-09" db="EMBL/GenBank/DDBJ databases">
        <authorList>
            <person name="Kikuchi T."/>
        </authorList>
    </citation>
    <scope>NUCLEOTIDE SEQUENCE</scope>
    <source>
        <strain evidence="2">SH1</strain>
    </source>
</reference>
<protein>
    <submittedName>
        <fullName evidence="2">Uncharacterized protein</fullName>
    </submittedName>
</protein>
<evidence type="ECO:0000313" key="2">
    <source>
        <dbReference type="EMBL" id="CAD5218179.1"/>
    </source>
</evidence>
<comment type="caution">
    <text evidence="2">The sequence shown here is derived from an EMBL/GenBank/DDBJ whole genome shotgun (WGS) entry which is preliminary data.</text>
</comment>
<evidence type="ECO:0000313" key="3">
    <source>
        <dbReference type="Proteomes" id="UP000614601"/>
    </source>
</evidence>
<dbReference type="Proteomes" id="UP000614601">
    <property type="component" value="Unassembled WGS sequence"/>
</dbReference>
<dbReference type="EMBL" id="CAJFDH010000004">
    <property type="protein sequence ID" value="CAD5218179.1"/>
    <property type="molecule type" value="Genomic_DNA"/>
</dbReference>
<dbReference type="Proteomes" id="UP000783686">
    <property type="component" value="Unassembled WGS sequence"/>
</dbReference>
<name>A0A811KR62_9BILA</name>